<organism evidence="5 6">
    <name type="scientific">Orientia tsutsugamushi</name>
    <name type="common">Rickettsia tsutsugamushi</name>
    <dbReference type="NCBI Taxonomy" id="784"/>
    <lineage>
        <taxon>Bacteria</taxon>
        <taxon>Pseudomonadati</taxon>
        <taxon>Pseudomonadota</taxon>
        <taxon>Alphaproteobacteria</taxon>
        <taxon>Rickettsiales</taxon>
        <taxon>Rickettsiaceae</taxon>
        <taxon>Rickettsieae</taxon>
        <taxon>Orientia</taxon>
    </lineage>
</organism>
<evidence type="ECO:0000313" key="6">
    <source>
        <dbReference type="Proteomes" id="UP000244992"/>
    </source>
</evidence>
<evidence type="ECO:0000259" key="4">
    <source>
        <dbReference type="Pfam" id="PF13356"/>
    </source>
</evidence>
<dbReference type="AlphaFoldDB" id="A0A2U3QW88"/>
<proteinExistence type="inferred from homology"/>
<dbReference type="GO" id="GO:0003677">
    <property type="term" value="F:DNA binding"/>
    <property type="evidence" value="ECO:0007669"/>
    <property type="project" value="UniProtKB-KW"/>
</dbReference>
<dbReference type="Proteomes" id="UP000244992">
    <property type="component" value="Chromosome I"/>
</dbReference>
<dbReference type="RefSeq" id="WP_045915832.1">
    <property type="nucleotide sequence ID" value="NZ_LS398550.1"/>
</dbReference>
<keyword evidence="3" id="KW-0238">DNA-binding</keyword>
<name>A0A2U3QW88_ORITS</name>
<keyword evidence="2" id="KW-0229">DNA integration</keyword>
<dbReference type="PANTHER" id="PTHR30629:SF2">
    <property type="entry name" value="PROPHAGE INTEGRASE INTS-RELATED"/>
    <property type="match status" value="1"/>
</dbReference>
<dbReference type="PANTHER" id="PTHR30629">
    <property type="entry name" value="PROPHAGE INTEGRASE"/>
    <property type="match status" value="1"/>
</dbReference>
<evidence type="ECO:0000256" key="3">
    <source>
        <dbReference type="ARBA" id="ARBA00023125"/>
    </source>
</evidence>
<dbReference type="GO" id="GO:0015074">
    <property type="term" value="P:DNA integration"/>
    <property type="evidence" value="ECO:0007669"/>
    <property type="project" value="UniProtKB-KW"/>
</dbReference>
<dbReference type="InterPro" id="IPR038488">
    <property type="entry name" value="Integrase_DNA-bd_sf"/>
</dbReference>
<gene>
    <name evidence="5" type="ORF">KATO_00653</name>
</gene>
<dbReference type="InterPro" id="IPR010998">
    <property type="entry name" value="Integrase_recombinase_N"/>
</dbReference>
<dbReference type="InterPro" id="IPR025166">
    <property type="entry name" value="Integrase_DNA_bind_dom"/>
</dbReference>
<accession>A0A2U3QW88</accession>
<evidence type="ECO:0000313" key="5">
    <source>
        <dbReference type="EMBL" id="SPR05198.1"/>
    </source>
</evidence>
<dbReference type="InterPro" id="IPR050808">
    <property type="entry name" value="Phage_Integrase"/>
</dbReference>
<sequence>MPVILFNFTQSALNKIKVPTKEENIIQFRDTKERNLLLIISYTGFRRFYLVINIGGIYYKIKIGTLPDLTVKEARKNVMKLKKDIANGIHPMEERRKINREKKEKKHKRLELQNELTFGQVHEKYTEYSSIYHEKSWNKTYVMVKSYTAPFYHTKISEITVEDIQKLFDEKTAKKKTLCSLLTAACKSNVSGMRCERDKI</sequence>
<evidence type="ECO:0000256" key="1">
    <source>
        <dbReference type="ARBA" id="ARBA00008857"/>
    </source>
</evidence>
<evidence type="ECO:0000256" key="2">
    <source>
        <dbReference type="ARBA" id="ARBA00022908"/>
    </source>
</evidence>
<feature type="domain" description="Integrase DNA-binding" evidence="4">
    <location>
        <begin position="9"/>
        <end position="97"/>
    </location>
</feature>
<dbReference type="Pfam" id="PF13356">
    <property type="entry name" value="Arm-DNA-bind_3"/>
    <property type="match status" value="1"/>
</dbReference>
<dbReference type="Gene3D" id="1.10.150.130">
    <property type="match status" value="1"/>
</dbReference>
<dbReference type="EMBL" id="LS398550">
    <property type="protein sequence ID" value="SPR05198.1"/>
    <property type="molecule type" value="Genomic_DNA"/>
</dbReference>
<protein>
    <submittedName>
        <fullName evidence="5">Integrase</fullName>
    </submittedName>
</protein>
<reference evidence="6" key="1">
    <citation type="submission" date="2018-03" db="EMBL/GenBank/DDBJ databases">
        <authorList>
            <person name="Batty M. E."/>
            <person name="Batty M E."/>
        </authorList>
    </citation>
    <scope>NUCLEOTIDE SEQUENCE [LARGE SCALE GENOMIC DNA]</scope>
</reference>
<comment type="similarity">
    <text evidence="1">Belongs to the 'phage' integrase family.</text>
</comment>
<dbReference type="Gene3D" id="3.30.160.390">
    <property type="entry name" value="Integrase, DNA-binding domain"/>
    <property type="match status" value="1"/>
</dbReference>